<sequence>MARKIHCLLRKPVSELQSSKANMFLFFVFLVSWFSYLYQKIQIMLYCYGLSNLNHLLFMNTPRIESRHGNGLDLEQVLRISTPHPSRAGQIRVRV</sequence>
<evidence type="ECO:0000313" key="2">
    <source>
        <dbReference type="EMBL" id="KAK7260613.1"/>
    </source>
</evidence>
<gene>
    <name evidence="2" type="ORF">RIF29_26812</name>
</gene>
<comment type="caution">
    <text evidence="2">The sequence shown here is derived from an EMBL/GenBank/DDBJ whole genome shotgun (WGS) entry which is preliminary data.</text>
</comment>
<evidence type="ECO:0000256" key="1">
    <source>
        <dbReference type="SAM" id="Phobius"/>
    </source>
</evidence>
<dbReference type="EMBL" id="JAYWIO010000005">
    <property type="protein sequence ID" value="KAK7260613.1"/>
    <property type="molecule type" value="Genomic_DNA"/>
</dbReference>
<keyword evidence="3" id="KW-1185">Reference proteome</keyword>
<keyword evidence="1" id="KW-1133">Transmembrane helix</keyword>
<dbReference type="AlphaFoldDB" id="A0AAN9EVD7"/>
<keyword evidence="1" id="KW-0812">Transmembrane</keyword>
<keyword evidence="1" id="KW-0472">Membrane</keyword>
<protein>
    <submittedName>
        <fullName evidence="2">Uncharacterized protein</fullName>
    </submittedName>
</protein>
<organism evidence="2 3">
    <name type="scientific">Crotalaria pallida</name>
    <name type="common">Smooth rattlebox</name>
    <name type="synonym">Crotalaria striata</name>
    <dbReference type="NCBI Taxonomy" id="3830"/>
    <lineage>
        <taxon>Eukaryota</taxon>
        <taxon>Viridiplantae</taxon>
        <taxon>Streptophyta</taxon>
        <taxon>Embryophyta</taxon>
        <taxon>Tracheophyta</taxon>
        <taxon>Spermatophyta</taxon>
        <taxon>Magnoliopsida</taxon>
        <taxon>eudicotyledons</taxon>
        <taxon>Gunneridae</taxon>
        <taxon>Pentapetalae</taxon>
        <taxon>rosids</taxon>
        <taxon>fabids</taxon>
        <taxon>Fabales</taxon>
        <taxon>Fabaceae</taxon>
        <taxon>Papilionoideae</taxon>
        <taxon>50 kb inversion clade</taxon>
        <taxon>genistoids sensu lato</taxon>
        <taxon>core genistoids</taxon>
        <taxon>Crotalarieae</taxon>
        <taxon>Crotalaria</taxon>
    </lineage>
</organism>
<name>A0AAN9EVD7_CROPI</name>
<dbReference type="Proteomes" id="UP001372338">
    <property type="component" value="Unassembled WGS sequence"/>
</dbReference>
<accession>A0AAN9EVD7</accession>
<reference evidence="2 3" key="1">
    <citation type="submission" date="2024-01" db="EMBL/GenBank/DDBJ databases">
        <title>The genomes of 5 underutilized Papilionoideae crops provide insights into root nodulation and disease resistanc.</title>
        <authorList>
            <person name="Yuan L."/>
        </authorList>
    </citation>
    <scope>NUCLEOTIDE SEQUENCE [LARGE SCALE GENOMIC DNA]</scope>
    <source>
        <strain evidence="2">ZHUSHIDOU_FW_LH</strain>
        <tissue evidence="2">Leaf</tissue>
    </source>
</reference>
<proteinExistence type="predicted"/>
<feature type="transmembrane region" description="Helical" evidence="1">
    <location>
        <begin position="21"/>
        <end position="38"/>
    </location>
</feature>
<evidence type="ECO:0000313" key="3">
    <source>
        <dbReference type="Proteomes" id="UP001372338"/>
    </source>
</evidence>